<sequence length="352" mass="39883">MNVLSFVLLVFISLTYSAKIPKSYVVDLDSAPSERWNEVIRDHLDVIPEFVKAAQSYVPKQLLPIAFWIAGKLNHFFPNEYEEEIRGIANVSGLPLGLVVSMNILYDILAFDRKHVFKLGCTSIVAQNEDGVIYHGRNLDYEMGDLLKEVTVLVDFTRGKGAERIIAYSGITFALSSTLLTGQNDAFSLSLNARYSGPYIYNIFMEFLTRFRTPVGFLLREVLSSSDTYESALNHLSNRHLFSPSYIIIGGRQAGEGAIISRNRMKAADVITLSENQWFLVETNFDHWEKDMDKRRITAVKRLSDIGRTGLNADSMLKVLRTAPVRNNETLFSTVMSARFPLLLRNSTFIWN</sequence>
<feature type="chain" id="PRO_5046498581" description="N-acylethanolamine-hydrolyzing acid amidase" evidence="11">
    <location>
        <begin position="18"/>
        <end position="352"/>
    </location>
</feature>
<organism evidence="14 15">
    <name type="scientific">Necator americanus</name>
    <name type="common">Human hookworm</name>
    <dbReference type="NCBI Taxonomy" id="51031"/>
    <lineage>
        <taxon>Eukaryota</taxon>
        <taxon>Metazoa</taxon>
        <taxon>Ecdysozoa</taxon>
        <taxon>Nematoda</taxon>
        <taxon>Chromadorea</taxon>
        <taxon>Rhabditida</taxon>
        <taxon>Rhabditina</taxon>
        <taxon>Rhabditomorpha</taxon>
        <taxon>Strongyloidea</taxon>
        <taxon>Ancylostomatidae</taxon>
        <taxon>Bunostominae</taxon>
        <taxon>Necator</taxon>
    </lineage>
</organism>
<evidence type="ECO:0000256" key="6">
    <source>
        <dbReference type="ARBA" id="ARBA00023180"/>
    </source>
</evidence>
<evidence type="ECO:0000256" key="5">
    <source>
        <dbReference type="ARBA" id="ARBA00023098"/>
    </source>
</evidence>
<feature type="signal peptide" evidence="11">
    <location>
        <begin position="1"/>
        <end position="17"/>
    </location>
</feature>
<evidence type="ECO:0000256" key="2">
    <source>
        <dbReference type="ARBA" id="ARBA00005730"/>
    </source>
</evidence>
<comment type="similarity">
    <text evidence="2 10">Belongs to the acid ceramidase family.</text>
</comment>
<dbReference type="Proteomes" id="UP001303046">
    <property type="component" value="Unassembled WGS sequence"/>
</dbReference>
<dbReference type="PIRSF" id="PIRSF017632">
    <property type="entry name" value="Acid_ceramidase-like"/>
    <property type="match status" value="1"/>
</dbReference>
<dbReference type="InterPro" id="IPR016699">
    <property type="entry name" value="Acid_ceramidase-like"/>
</dbReference>
<gene>
    <name evidence="14" type="primary">Necator_chrIII.g9771</name>
    <name evidence="14" type="ORF">RB195_009006</name>
</gene>
<proteinExistence type="inferred from homology"/>
<evidence type="ECO:0000256" key="7">
    <source>
        <dbReference type="ARBA" id="ARBA00038527"/>
    </source>
</evidence>
<dbReference type="Gene3D" id="3.60.60.10">
    <property type="entry name" value="Penicillin V Acylase, Chain A"/>
    <property type="match status" value="1"/>
</dbReference>
<dbReference type="InterPro" id="IPR029132">
    <property type="entry name" value="CBAH/NAAA_C"/>
</dbReference>
<evidence type="ECO:0000256" key="10">
    <source>
        <dbReference type="PIRNR" id="PIRNR017632"/>
    </source>
</evidence>
<evidence type="ECO:0000259" key="13">
    <source>
        <dbReference type="Pfam" id="PF15508"/>
    </source>
</evidence>
<evidence type="ECO:0000256" key="11">
    <source>
        <dbReference type="SAM" id="SignalP"/>
    </source>
</evidence>
<feature type="domain" description="Choloylglycine hydrolase/NAAA C-terminal" evidence="12">
    <location>
        <begin position="121"/>
        <end position="289"/>
    </location>
</feature>
<dbReference type="EC" id="3.5.1.60" evidence="8"/>
<evidence type="ECO:0000256" key="3">
    <source>
        <dbReference type="ARBA" id="ARBA00022729"/>
    </source>
</evidence>
<dbReference type="InterPro" id="IPR029130">
    <property type="entry name" value="Acid_ceramidase_N"/>
</dbReference>
<dbReference type="EMBL" id="JAVFWL010000003">
    <property type="protein sequence ID" value="KAK6740892.1"/>
    <property type="molecule type" value="Genomic_DNA"/>
</dbReference>
<keyword evidence="3 11" id="KW-0732">Signal</keyword>
<evidence type="ECO:0000259" key="12">
    <source>
        <dbReference type="Pfam" id="PF02275"/>
    </source>
</evidence>
<dbReference type="Pfam" id="PF15508">
    <property type="entry name" value="NAAA-beta"/>
    <property type="match status" value="1"/>
</dbReference>
<keyword evidence="6" id="KW-0325">Glycoprotein</keyword>
<comment type="caution">
    <text evidence="14">The sequence shown here is derived from an EMBL/GenBank/DDBJ whole genome shotgun (WGS) entry which is preliminary data.</text>
</comment>
<protein>
    <recommendedName>
        <fullName evidence="9">N-acylethanolamine-hydrolyzing acid amidase</fullName>
        <ecNumber evidence="8">3.5.1.60</ecNumber>
    </recommendedName>
</protein>
<keyword evidence="5 10" id="KW-0443">Lipid metabolism</keyword>
<comment type="pathway">
    <text evidence="1">Lipid metabolism; fatty acid metabolism.</text>
</comment>
<name>A0ABR1CST0_NECAM</name>
<dbReference type="PANTHER" id="PTHR28583">
    <property type="entry name" value="ACID AMIDASE"/>
    <property type="match status" value="1"/>
</dbReference>
<comment type="subunit">
    <text evidence="7">Heterodimer of an alpha and a beta subunit, produced by autocatalytic cleavage.</text>
</comment>
<evidence type="ECO:0000256" key="1">
    <source>
        <dbReference type="ARBA" id="ARBA00004872"/>
    </source>
</evidence>
<keyword evidence="4 10" id="KW-0378">Hydrolase</keyword>
<feature type="domain" description="Acid ceramidase N-terminal" evidence="13">
    <location>
        <begin position="21"/>
        <end position="76"/>
    </location>
</feature>
<evidence type="ECO:0000256" key="4">
    <source>
        <dbReference type="ARBA" id="ARBA00022801"/>
    </source>
</evidence>
<accession>A0ABR1CST0</accession>
<keyword evidence="15" id="KW-1185">Reference proteome</keyword>
<dbReference type="Pfam" id="PF02275">
    <property type="entry name" value="CBAH"/>
    <property type="match status" value="1"/>
</dbReference>
<evidence type="ECO:0000313" key="15">
    <source>
        <dbReference type="Proteomes" id="UP001303046"/>
    </source>
</evidence>
<evidence type="ECO:0000256" key="8">
    <source>
        <dbReference type="ARBA" id="ARBA00039046"/>
    </source>
</evidence>
<evidence type="ECO:0000256" key="9">
    <source>
        <dbReference type="ARBA" id="ARBA00040404"/>
    </source>
</evidence>
<reference evidence="14 15" key="1">
    <citation type="submission" date="2023-08" db="EMBL/GenBank/DDBJ databases">
        <title>A Necator americanus chromosomal reference genome.</title>
        <authorList>
            <person name="Ilik V."/>
            <person name="Petrzelkova K.J."/>
            <person name="Pardy F."/>
            <person name="Fuh T."/>
            <person name="Niatou-Singa F.S."/>
            <person name="Gouil Q."/>
            <person name="Baker L."/>
            <person name="Ritchie M.E."/>
            <person name="Jex A.R."/>
            <person name="Gazzola D."/>
            <person name="Li H."/>
            <person name="Toshio Fujiwara R."/>
            <person name="Zhan B."/>
            <person name="Aroian R.V."/>
            <person name="Pafco B."/>
            <person name="Schwarz E.M."/>
        </authorList>
    </citation>
    <scope>NUCLEOTIDE SEQUENCE [LARGE SCALE GENOMIC DNA]</scope>
    <source>
        <strain evidence="14 15">Aroian</strain>
        <tissue evidence="14">Whole animal</tissue>
    </source>
</reference>
<dbReference type="PANTHER" id="PTHR28583:SF4">
    <property type="entry name" value="N-ACYLETHANOLAMINE-HYDROLYZING ACID AMIDASE"/>
    <property type="match status" value="1"/>
</dbReference>
<evidence type="ECO:0000313" key="14">
    <source>
        <dbReference type="EMBL" id="KAK6740892.1"/>
    </source>
</evidence>